<accession>A0ABY7H8A5</accession>
<evidence type="ECO:0000313" key="3">
    <source>
        <dbReference type="Proteomes" id="UP001164459"/>
    </source>
</evidence>
<sequence>MQQQNTPDHAPAPAGCALRLFWMLIGNAVVYASLAVIAMNGDAFPSVLDGVVWLTVVLTIVARRVDITRWAGKTASGEPATLAHWRRYAITVVLVTAVASVLAHVIGGSLGS</sequence>
<name>A0ABY7H8A5_9BACT</name>
<organism evidence="2 3">
    <name type="scientific">Nannocystis punicea</name>
    <dbReference type="NCBI Taxonomy" id="2995304"/>
    <lineage>
        <taxon>Bacteria</taxon>
        <taxon>Pseudomonadati</taxon>
        <taxon>Myxococcota</taxon>
        <taxon>Polyangia</taxon>
        <taxon>Nannocystales</taxon>
        <taxon>Nannocystaceae</taxon>
        <taxon>Nannocystis</taxon>
    </lineage>
</organism>
<feature type="transmembrane region" description="Helical" evidence="1">
    <location>
        <begin position="50"/>
        <end position="67"/>
    </location>
</feature>
<keyword evidence="1" id="KW-0812">Transmembrane</keyword>
<keyword evidence="3" id="KW-1185">Reference proteome</keyword>
<reference evidence="2" key="1">
    <citation type="submission" date="2022-11" db="EMBL/GenBank/DDBJ databases">
        <title>Minimal conservation of predation-associated metabolite biosynthetic gene clusters underscores biosynthetic potential of Myxococcota including descriptions for ten novel species: Archangium lansinium sp. nov., Myxococcus landrumus sp. nov., Nannocystis bai.</title>
        <authorList>
            <person name="Ahearne A."/>
            <person name="Stevens C."/>
            <person name="Dowd S."/>
        </authorList>
    </citation>
    <scope>NUCLEOTIDE SEQUENCE</scope>
    <source>
        <strain evidence="2">Fl3</strain>
    </source>
</reference>
<feature type="transmembrane region" description="Helical" evidence="1">
    <location>
        <begin position="20"/>
        <end position="38"/>
    </location>
</feature>
<dbReference type="Proteomes" id="UP001164459">
    <property type="component" value="Chromosome"/>
</dbReference>
<dbReference type="RefSeq" id="WP_269037846.1">
    <property type="nucleotide sequence ID" value="NZ_CP114040.1"/>
</dbReference>
<dbReference type="EMBL" id="CP114040">
    <property type="protein sequence ID" value="WAS95505.1"/>
    <property type="molecule type" value="Genomic_DNA"/>
</dbReference>
<evidence type="ECO:0000256" key="1">
    <source>
        <dbReference type="SAM" id="Phobius"/>
    </source>
</evidence>
<evidence type="ECO:0000313" key="2">
    <source>
        <dbReference type="EMBL" id="WAS95505.1"/>
    </source>
</evidence>
<feature type="transmembrane region" description="Helical" evidence="1">
    <location>
        <begin position="88"/>
        <end position="107"/>
    </location>
</feature>
<protein>
    <submittedName>
        <fullName evidence="2">Uncharacterized protein</fullName>
    </submittedName>
</protein>
<proteinExistence type="predicted"/>
<keyword evidence="1" id="KW-1133">Transmembrane helix</keyword>
<keyword evidence="1" id="KW-0472">Membrane</keyword>
<gene>
    <name evidence="2" type="ORF">O0S08_05030</name>
</gene>